<evidence type="ECO:0000259" key="10">
    <source>
        <dbReference type="PROSITE" id="PS50850"/>
    </source>
</evidence>
<dbReference type="Pfam" id="PF00083">
    <property type="entry name" value="Sugar_tr"/>
    <property type="match status" value="1"/>
</dbReference>
<keyword evidence="3 7" id="KW-0813">Transport</keyword>
<comment type="caution">
    <text evidence="11">The sequence shown here is derived from an EMBL/GenBank/DDBJ whole genome shotgun (WGS) entry which is preliminary data.</text>
</comment>
<evidence type="ECO:0000313" key="11">
    <source>
        <dbReference type="EMBL" id="KAJ1914478.1"/>
    </source>
</evidence>
<evidence type="ECO:0000256" key="7">
    <source>
        <dbReference type="RuleBase" id="RU003346"/>
    </source>
</evidence>
<feature type="transmembrane region" description="Helical" evidence="9">
    <location>
        <begin position="157"/>
        <end position="176"/>
    </location>
</feature>
<feature type="transmembrane region" description="Helical" evidence="9">
    <location>
        <begin position="188"/>
        <end position="207"/>
    </location>
</feature>
<feature type="transmembrane region" description="Helical" evidence="9">
    <location>
        <begin position="124"/>
        <end position="145"/>
    </location>
</feature>
<dbReference type="AlphaFoldDB" id="A0A9W7ZYN4"/>
<dbReference type="InterPro" id="IPR005828">
    <property type="entry name" value="MFS_sugar_transport-like"/>
</dbReference>
<feature type="transmembrane region" description="Helical" evidence="9">
    <location>
        <begin position="373"/>
        <end position="392"/>
    </location>
</feature>
<dbReference type="EMBL" id="JANBPU010000196">
    <property type="protein sequence ID" value="KAJ1914478.1"/>
    <property type="molecule type" value="Genomic_DNA"/>
</dbReference>
<accession>A0A9W7ZYN4</accession>
<dbReference type="SUPFAM" id="SSF103473">
    <property type="entry name" value="MFS general substrate transporter"/>
    <property type="match status" value="1"/>
</dbReference>
<feature type="transmembrane region" description="Helical" evidence="9">
    <location>
        <begin position="346"/>
        <end position="367"/>
    </location>
</feature>
<feature type="transmembrane region" description="Helical" evidence="9">
    <location>
        <begin position="317"/>
        <end position="339"/>
    </location>
</feature>
<dbReference type="Proteomes" id="UP001150538">
    <property type="component" value="Unassembled WGS sequence"/>
</dbReference>
<comment type="subcellular location">
    <subcellularLocation>
        <location evidence="1">Membrane</location>
        <topology evidence="1">Multi-pass membrane protein</topology>
    </subcellularLocation>
</comment>
<evidence type="ECO:0000256" key="4">
    <source>
        <dbReference type="ARBA" id="ARBA00022692"/>
    </source>
</evidence>
<feature type="domain" description="Major facilitator superfamily (MFS) profile" evidence="10">
    <location>
        <begin position="19"/>
        <end position="462"/>
    </location>
</feature>
<dbReference type="PROSITE" id="PS50850">
    <property type="entry name" value="MFS"/>
    <property type="match status" value="1"/>
</dbReference>
<comment type="similarity">
    <text evidence="2 7">Belongs to the major facilitator superfamily. Sugar transporter (TC 2.A.1.1) family.</text>
</comment>
<feature type="transmembrane region" description="Helical" evidence="9">
    <location>
        <begin position="67"/>
        <end position="87"/>
    </location>
</feature>
<gene>
    <name evidence="11" type="primary">HGT20</name>
    <name evidence="11" type="ORF">H4219_004775</name>
</gene>
<dbReference type="PANTHER" id="PTHR23503">
    <property type="entry name" value="SOLUTE CARRIER FAMILY 2"/>
    <property type="match status" value="1"/>
</dbReference>
<dbReference type="NCBIfam" id="TIGR00879">
    <property type="entry name" value="SP"/>
    <property type="match status" value="1"/>
</dbReference>
<feature type="transmembrane region" description="Helical" evidence="9">
    <location>
        <begin position="404"/>
        <end position="431"/>
    </location>
</feature>
<feature type="compositionally biased region" description="Basic and acidic residues" evidence="8">
    <location>
        <begin position="524"/>
        <end position="534"/>
    </location>
</feature>
<dbReference type="InterPro" id="IPR003663">
    <property type="entry name" value="Sugar/inositol_transpt"/>
</dbReference>
<keyword evidence="5 9" id="KW-1133">Transmembrane helix</keyword>
<evidence type="ECO:0000313" key="12">
    <source>
        <dbReference type="Proteomes" id="UP001150538"/>
    </source>
</evidence>
<organism evidence="11 12">
    <name type="scientific">Mycoemilia scoparia</name>
    <dbReference type="NCBI Taxonomy" id="417184"/>
    <lineage>
        <taxon>Eukaryota</taxon>
        <taxon>Fungi</taxon>
        <taxon>Fungi incertae sedis</taxon>
        <taxon>Zoopagomycota</taxon>
        <taxon>Kickxellomycotina</taxon>
        <taxon>Kickxellomycetes</taxon>
        <taxon>Kickxellales</taxon>
        <taxon>Kickxellaceae</taxon>
        <taxon>Mycoemilia</taxon>
    </lineage>
</organism>
<dbReference type="InterPro" id="IPR045263">
    <property type="entry name" value="GLUT"/>
</dbReference>
<dbReference type="InterPro" id="IPR036259">
    <property type="entry name" value="MFS_trans_sf"/>
</dbReference>
<dbReference type="OrthoDB" id="4540492at2759"/>
<feature type="transmembrane region" description="Helical" evidence="9">
    <location>
        <begin position="437"/>
        <end position="458"/>
    </location>
</feature>
<name>A0A9W7ZYN4_9FUNG</name>
<feature type="transmembrane region" description="Helical" evidence="9">
    <location>
        <begin position="276"/>
        <end position="297"/>
    </location>
</feature>
<reference evidence="11" key="1">
    <citation type="submission" date="2022-07" db="EMBL/GenBank/DDBJ databases">
        <title>Phylogenomic reconstructions and comparative analyses of Kickxellomycotina fungi.</title>
        <authorList>
            <person name="Reynolds N.K."/>
            <person name="Stajich J.E."/>
            <person name="Barry K."/>
            <person name="Grigoriev I.V."/>
            <person name="Crous P."/>
            <person name="Smith M.E."/>
        </authorList>
    </citation>
    <scope>NUCLEOTIDE SEQUENCE</scope>
    <source>
        <strain evidence="11">NBRC 100468</strain>
    </source>
</reference>
<dbReference type="InterPro" id="IPR020846">
    <property type="entry name" value="MFS_dom"/>
</dbReference>
<evidence type="ECO:0000256" key="6">
    <source>
        <dbReference type="ARBA" id="ARBA00023136"/>
    </source>
</evidence>
<evidence type="ECO:0000256" key="1">
    <source>
        <dbReference type="ARBA" id="ARBA00004141"/>
    </source>
</evidence>
<dbReference type="GO" id="GO:0016020">
    <property type="term" value="C:membrane"/>
    <property type="evidence" value="ECO:0007669"/>
    <property type="project" value="UniProtKB-SubCell"/>
</dbReference>
<sequence>MPEGNDSRLLGVTKYQFFCSFLAALGTLNFGWNIGSVNIPGGVIQNCDAGPRRYNGHFPSCLPTNQYAWGVVVGSFALGAMGGAIAASKFSNHFGRKPTLFWGSLFSVAGAVFLSTTTSRGQFILGRVCTGIQAGSATASVAAYIGEITTPKARTTMGTMLQLSINVGIFASSAAAMGLTRPPLWRPLLSLTALFSGITMIGIPFAVESPKWLMSKGRIEECQAALTKLRKGADISEEMNDLIQASREENAEDSIKATTVWQLLRGKTPHNLRHQLMVISFLMFFQQFSGINAVIFYSTSIVNRIRPTNPANIPTTAQIIAMSISATAMVFTVVALFLIHFFGRRPLLLFSHGSMCISCLCLALGSYYNVSAWVILMVYLFNIFFNFGAGPLPWASAAEMTPGYAIGAMTSIGNSINFFFTFVIGVIFLPIQTGLKNLTFLFFMGWNLAAFVFIFFFLPETKNRRVEDVVRVHSTGIHFIFGRHVPVIEDVEHKDVLPRSADGEENIESPSSSSPSSGHSYTELGEHDIREKSHSLGGAPGVPSPTMMRRQGDDDDDDGGGSTTRNSDHAQEHVPSLPKAE</sequence>
<evidence type="ECO:0000256" key="8">
    <source>
        <dbReference type="SAM" id="MobiDB-lite"/>
    </source>
</evidence>
<evidence type="ECO:0000256" key="2">
    <source>
        <dbReference type="ARBA" id="ARBA00010992"/>
    </source>
</evidence>
<dbReference type="PRINTS" id="PR00171">
    <property type="entry name" value="SUGRTRNSPORT"/>
</dbReference>
<proteinExistence type="inferred from homology"/>
<dbReference type="GO" id="GO:0015149">
    <property type="term" value="F:hexose transmembrane transporter activity"/>
    <property type="evidence" value="ECO:0007669"/>
    <property type="project" value="TreeGrafter"/>
</dbReference>
<keyword evidence="6 9" id="KW-0472">Membrane</keyword>
<protein>
    <submittedName>
        <fullName evidence="11">Bifunctional purine biosynthesis protein PurH</fullName>
    </submittedName>
</protein>
<evidence type="ECO:0000256" key="9">
    <source>
        <dbReference type="SAM" id="Phobius"/>
    </source>
</evidence>
<evidence type="ECO:0000256" key="5">
    <source>
        <dbReference type="ARBA" id="ARBA00022989"/>
    </source>
</evidence>
<feature type="transmembrane region" description="Helical" evidence="9">
    <location>
        <begin position="99"/>
        <end position="118"/>
    </location>
</feature>
<keyword evidence="4 9" id="KW-0812">Transmembrane</keyword>
<feature type="transmembrane region" description="Helical" evidence="9">
    <location>
        <begin position="12"/>
        <end position="32"/>
    </location>
</feature>
<keyword evidence="12" id="KW-1185">Reference proteome</keyword>
<dbReference type="Gene3D" id="1.20.1250.20">
    <property type="entry name" value="MFS general substrate transporter like domains"/>
    <property type="match status" value="1"/>
</dbReference>
<feature type="region of interest" description="Disordered" evidence="8">
    <location>
        <begin position="500"/>
        <end position="581"/>
    </location>
</feature>
<dbReference type="PANTHER" id="PTHR23503:SF8">
    <property type="entry name" value="FACILITATED GLUCOSE TRANSPORTER PROTEIN 1"/>
    <property type="match status" value="1"/>
</dbReference>
<evidence type="ECO:0000256" key="3">
    <source>
        <dbReference type="ARBA" id="ARBA00022448"/>
    </source>
</evidence>